<evidence type="ECO:0000313" key="2">
    <source>
        <dbReference type="EMBL" id="PIC29852.1"/>
    </source>
</evidence>
<dbReference type="Proteomes" id="UP000230233">
    <property type="component" value="Chromosome V"/>
</dbReference>
<organism evidence="2 3">
    <name type="scientific">Caenorhabditis nigoni</name>
    <dbReference type="NCBI Taxonomy" id="1611254"/>
    <lineage>
        <taxon>Eukaryota</taxon>
        <taxon>Metazoa</taxon>
        <taxon>Ecdysozoa</taxon>
        <taxon>Nematoda</taxon>
        <taxon>Chromadorea</taxon>
        <taxon>Rhabditida</taxon>
        <taxon>Rhabditina</taxon>
        <taxon>Rhabditomorpha</taxon>
        <taxon>Rhabditoidea</taxon>
        <taxon>Rhabditidae</taxon>
        <taxon>Peloderinae</taxon>
        <taxon>Caenorhabditis</taxon>
    </lineage>
</organism>
<keyword evidence="3" id="KW-1185">Reference proteome</keyword>
<name>A0A2G5TRI4_9PELO</name>
<keyword evidence="1" id="KW-1133">Transmembrane helix</keyword>
<dbReference type="EMBL" id="PDUG01000005">
    <property type="protein sequence ID" value="PIC29852.1"/>
    <property type="molecule type" value="Genomic_DNA"/>
</dbReference>
<accession>A0A2G5TRI4</accession>
<protein>
    <submittedName>
        <fullName evidence="2">Uncharacterized protein</fullName>
    </submittedName>
</protein>
<reference evidence="3" key="1">
    <citation type="submission" date="2017-10" db="EMBL/GenBank/DDBJ databases">
        <title>Rapid genome shrinkage in a self-fertile nematode reveals novel sperm competition proteins.</title>
        <authorList>
            <person name="Yin D."/>
            <person name="Schwarz E.M."/>
            <person name="Thomas C.G."/>
            <person name="Felde R.L."/>
            <person name="Korf I.F."/>
            <person name="Cutter A.D."/>
            <person name="Schartner C.M."/>
            <person name="Ralston E.J."/>
            <person name="Meyer B.J."/>
            <person name="Haag E.S."/>
        </authorList>
    </citation>
    <scope>NUCLEOTIDE SEQUENCE [LARGE SCALE GENOMIC DNA]</scope>
    <source>
        <strain evidence="3">JU1422</strain>
    </source>
</reference>
<gene>
    <name evidence="2" type="primary">Cni-T13F3.7</name>
    <name evidence="2" type="synonym">Cnig_chr_V.g21297</name>
    <name evidence="2" type="ORF">B9Z55_021297</name>
</gene>
<feature type="transmembrane region" description="Helical" evidence="1">
    <location>
        <begin position="254"/>
        <end position="276"/>
    </location>
</feature>
<sequence>MFKITDWPRLLRNIFGPLILLLIVVLAYAAVIFGYVAFEYQAEWKAEQEVFEKLAANVDYEKQRLQTSSDSAQTYSSKYSLGTSDVYGIISGFLNKTLLTVSSYEFQWTESLTYRRMYDHAFQLNDDAKLEFSKPSTKIINIIFRSILPIFTTFAVGASVSALHSISSIILSICIRQKKYPAWTVGRNKMLRINVMASMAVATAYFVLCFFLTSLASSRWQDVSFADGIKITLNLIATLPPNVKQDSIIDAHTLSAIAFLIHSGTAYFVFALINLIKTWRISAFAIPKISDIQKADELDKATQVVYRARRAELFQKRPEEKKMD</sequence>
<feature type="transmembrane region" description="Helical" evidence="1">
    <location>
        <begin position="142"/>
        <end position="175"/>
    </location>
</feature>
<comment type="caution">
    <text evidence="2">The sequence shown here is derived from an EMBL/GenBank/DDBJ whole genome shotgun (WGS) entry which is preliminary data.</text>
</comment>
<feature type="transmembrane region" description="Helical" evidence="1">
    <location>
        <begin position="195"/>
        <end position="216"/>
    </location>
</feature>
<dbReference type="OrthoDB" id="5813491at2759"/>
<feature type="transmembrane region" description="Helical" evidence="1">
    <location>
        <begin position="18"/>
        <end position="38"/>
    </location>
</feature>
<keyword evidence="1" id="KW-0812">Transmembrane</keyword>
<proteinExistence type="predicted"/>
<dbReference type="AlphaFoldDB" id="A0A2G5TRI4"/>
<evidence type="ECO:0000256" key="1">
    <source>
        <dbReference type="SAM" id="Phobius"/>
    </source>
</evidence>
<keyword evidence="1" id="KW-0472">Membrane</keyword>
<evidence type="ECO:0000313" key="3">
    <source>
        <dbReference type="Proteomes" id="UP000230233"/>
    </source>
</evidence>